<evidence type="ECO:0000259" key="20">
    <source>
        <dbReference type="Pfam" id="PF00330"/>
    </source>
</evidence>
<comment type="pathway">
    <text evidence="4 18">Amino-acid biosynthesis; L-leucine biosynthesis; L-leucine from 3-methyl-2-oxobutanoate: step 2/4.</text>
</comment>
<dbReference type="InterPro" id="IPR036008">
    <property type="entry name" value="Aconitase_4Fe-4S_dom"/>
</dbReference>
<dbReference type="FunFam" id="3.30.499.10:FF:000007">
    <property type="entry name" value="3-isopropylmalate dehydratase large subunit"/>
    <property type="match status" value="1"/>
</dbReference>
<dbReference type="GO" id="GO:0046872">
    <property type="term" value="F:metal ion binding"/>
    <property type="evidence" value="ECO:0007669"/>
    <property type="project" value="UniProtKB-KW"/>
</dbReference>
<dbReference type="NCBIfam" id="TIGR00170">
    <property type="entry name" value="leuC"/>
    <property type="match status" value="1"/>
</dbReference>
<comment type="cofactor">
    <cofactor evidence="2">
        <name>[4Fe-4S] cluster</name>
        <dbReference type="ChEBI" id="CHEBI:49883"/>
    </cofactor>
</comment>
<organism evidence="22 23">
    <name type="scientific">Zalerion maritima</name>
    <dbReference type="NCBI Taxonomy" id="339359"/>
    <lineage>
        <taxon>Eukaryota</taxon>
        <taxon>Fungi</taxon>
        <taxon>Dikarya</taxon>
        <taxon>Ascomycota</taxon>
        <taxon>Pezizomycotina</taxon>
        <taxon>Sordariomycetes</taxon>
        <taxon>Lulworthiomycetidae</taxon>
        <taxon>Lulworthiales</taxon>
        <taxon>Lulworthiaceae</taxon>
        <taxon>Zalerion</taxon>
    </lineage>
</organism>
<dbReference type="HAMAP" id="MF_01026">
    <property type="entry name" value="LeuC_type1"/>
    <property type="match status" value="1"/>
</dbReference>
<dbReference type="InterPro" id="IPR004431">
    <property type="entry name" value="3-IsopropMal_deHydase_ssu"/>
</dbReference>
<evidence type="ECO:0000256" key="7">
    <source>
        <dbReference type="ARBA" id="ARBA00014371"/>
    </source>
</evidence>
<comment type="function">
    <text evidence="3 18">Catalyzes the isomerization between 2-isopropylmalate and 3-isopropylmalate, via the formation of 2-isopropylmaleate.</text>
</comment>
<proteinExistence type="inferred from homology"/>
<keyword evidence="23" id="KW-1185">Reference proteome</keyword>
<dbReference type="GO" id="GO:0051539">
    <property type="term" value="F:4 iron, 4 sulfur cluster binding"/>
    <property type="evidence" value="ECO:0007669"/>
    <property type="project" value="UniProtKB-KW"/>
</dbReference>
<dbReference type="GO" id="GO:0009098">
    <property type="term" value="P:L-leucine biosynthetic process"/>
    <property type="evidence" value="ECO:0007669"/>
    <property type="project" value="UniProtKB-KW"/>
</dbReference>
<dbReference type="FunFam" id="3.30.499.10:FF:000006">
    <property type="entry name" value="3-isopropylmalate dehydratase large subunit"/>
    <property type="match status" value="1"/>
</dbReference>
<name>A0AAD5RV39_9PEZI</name>
<evidence type="ECO:0000256" key="4">
    <source>
        <dbReference type="ARBA" id="ARBA00004729"/>
    </source>
</evidence>
<evidence type="ECO:0000313" key="22">
    <source>
        <dbReference type="EMBL" id="KAJ2903764.1"/>
    </source>
</evidence>
<evidence type="ECO:0000256" key="9">
    <source>
        <dbReference type="ARBA" id="ARBA00022485"/>
    </source>
</evidence>
<dbReference type="Pfam" id="PF00694">
    <property type="entry name" value="Aconitase_C"/>
    <property type="match status" value="1"/>
</dbReference>
<evidence type="ECO:0000256" key="19">
    <source>
        <dbReference type="SAM" id="MobiDB-lite"/>
    </source>
</evidence>
<evidence type="ECO:0000256" key="16">
    <source>
        <dbReference type="ARBA" id="ARBA00031631"/>
    </source>
</evidence>
<dbReference type="EC" id="4.2.1.33" evidence="6 18"/>
<dbReference type="PROSITE" id="PS00450">
    <property type="entry name" value="ACONITASE_1"/>
    <property type="match status" value="1"/>
</dbReference>
<evidence type="ECO:0000256" key="14">
    <source>
        <dbReference type="ARBA" id="ARBA00023239"/>
    </source>
</evidence>
<dbReference type="FunFam" id="3.20.19.10:FF:000003">
    <property type="entry name" value="3-isopropylmalate dehydratase small subunit"/>
    <property type="match status" value="1"/>
</dbReference>
<accession>A0AAD5RV39</accession>
<dbReference type="SUPFAM" id="SSF53732">
    <property type="entry name" value="Aconitase iron-sulfur domain"/>
    <property type="match status" value="1"/>
</dbReference>
<dbReference type="Proteomes" id="UP001201980">
    <property type="component" value="Unassembled WGS sequence"/>
</dbReference>
<comment type="caution">
    <text evidence="22">The sequence shown here is derived from an EMBL/GenBank/DDBJ whole genome shotgun (WGS) entry which is preliminary data.</text>
</comment>
<evidence type="ECO:0000256" key="1">
    <source>
        <dbReference type="ARBA" id="ARBA00000491"/>
    </source>
</evidence>
<dbReference type="GO" id="GO:0009316">
    <property type="term" value="C:3-isopropylmalate dehydratase complex"/>
    <property type="evidence" value="ECO:0007669"/>
    <property type="project" value="InterPro"/>
</dbReference>
<dbReference type="GO" id="GO:0003861">
    <property type="term" value="F:3-isopropylmalate dehydratase activity"/>
    <property type="evidence" value="ECO:0007669"/>
    <property type="project" value="UniProtKB-EC"/>
</dbReference>
<evidence type="ECO:0000256" key="10">
    <source>
        <dbReference type="ARBA" id="ARBA00022605"/>
    </source>
</evidence>
<evidence type="ECO:0000256" key="12">
    <source>
        <dbReference type="ARBA" id="ARBA00023004"/>
    </source>
</evidence>
<keyword evidence="14 18" id="KW-0456">Lyase</keyword>
<keyword evidence="10 18" id="KW-0028">Amino-acid biosynthesis</keyword>
<dbReference type="InterPro" id="IPR050067">
    <property type="entry name" value="IPM_dehydratase_rel_enz"/>
</dbReference>
<keyword evidence="11" id="KW-0479">Metal-binding</keyword>
<keyword evidence="15 18" id="KW-0100">Branched-chain amino acid biosynthesis</keyword>
<keyword evidence="9" id="KW-0004">4Fe-4S</keyword>
<dbReference type="PANTHER" id="PTHR43822">
    <property type="entry name" value="HOMOACONITASE, MITOCHONDRIAL-RELATED"/>
    <property type="match status" value="1"/>
</dbReference>
<evidence type="ECO:0000256" key="15">
    <source>
        <dbReference type="ARBA" id="ARBA00023304"/>
    </source>
</evidence>
<evidence type="ECO:0000256" key="5">
    <source>
        <dbReference type="ARBA" id="ARBA00007185"/>
    </source>
</evidence>
<feature type="region of interest" description="Disordered" evidence="19">
    <location>
        <begin position="508"/>
        <end position="536"/>
    </location>
</feature>
<dbReference type="SUPFAM" id="SSF52016">
    <property type="entry name" value="LeuD/IlvD-like"/>
    <property type="match status" value="1"/>
</dbReference>
<dbReference type="InterPro" id="IPR033941">
    <property type="entry name" value="IPMI_cat"/>
</dbReference>
<evidence type="ECO:0000256" key="2">
    <source>
        <dbReference type="ARBA" id="ARBA00001966"/>
    </source>
</evidence>
<dbReference type="PANTHER" id="PTHR43822:SF9">
    <property type="entry name" value="3-ISOPROPYLMALATE DEHYDRATASE"/>
    <property type="match status" value="1"/>
</dbReference>
<dbReference type="CDD" id="cd01583">
    <property type="entry name" value="IPMI"/>
    <property type="match status" value="1"/>
</dbReference>
<evidence type="ECO:0000256" key="6">
    <source>
        <dbReference type="ARBA" id="ARBA00011998"/>
    </source>
</evidence>
<evidence type="ECO:0000256" key="17">
    <source>
        <dbReference type="ARBA" id="ARBA00033368"/>
    </source>
</evidence>
<gene>
    <name evidence="22" type="ORF">MKZ38_009416</name>
</gene>
<dbReference type="NCBIfam" id="NF004016">
    <property type="entry name" value="PRK05478.1"/>
    <property type="match status" value="1"/>
</dbReference>
<dbReference type="InterPro" id="IPR001030">
    <property type="entry name" value="Acoase/IPM_deHydtase_lsu_aba"/>
</dbReference>
<reference evidence="22" key="1">
    <citation type="submission" date="2022-07" db="EMBL/GenBank/DDBJ databases">
        <title>Draft genome sequence of Zalerion maritima ATCC 34329, a (micro)plastics degrading marine fungus.</title>
        <authorList>
            <person name="Paco A."/>
            <person name="Goncalves M.F.M."/>
            <person name="Rocha-Santos T.A.P."/>
            <person name="Alves A."/>
        </authorList>
    </citation>
    <scope>NUCLEOTIDE SEQUENCE</scope>
    <source>
        <strain evidence="22">ATCC 34329</strain>
    </source>
</reference>
<dbReference type="NCBIfam" id="TIGR00171">
    <property type="entry name" value="leuD"/>
    <property type="match status" value="1"/>
</dbReference>
<dbReference type="InterPro" id="IPR012235">
    <property type="entry name" value="3-IsopropMal_deHydtase_ssu/lsu"/>
</dbReference>
<dbReference type="AlphaFoldDB" id="A0AAD5RV39"/>
<dbReference type="NCBIfam" id="NF009116">
    <property type="entry name" value="PRK12466.1"/>
    <property type="match status" value="1"/>
</dbReference>
<evidence type="ECO:0000313" key="23">
    <source>
        <dbReference type="Proteomes" id="UP001201980"/>
    </source>
</evidence>
<evidence type="ECO:0000256" key="18">
    <source>
        <dbReference type="PIRNR" id="PIRNR001418"/>
    </source>
</evidence>
<evidence type="ECO:0000256" key="13">
    <source>
        <dbReference type="ARBA" id="ARBA00023014"/>
    </source>
</evidence>
<dbReference type="HAMAP" id="MF_01031">
    <property type="entry name" value="LeuD_type1"/>
    <property type="match status" value="1"/>
</dbReference>
<keyword evidence="13" id="KW-0411">Iron-sulfur</keyword>
<dbReference type="PRINTS" id="PR00415">
    <property type="entry name" value="ACONITASE"/>
</dbReference>
<dbReference type="Pfam" id="PF00330">
    <property type="entry name" value="Aconitase"/>
    <property type="match status" value="1"/>
</dbReference>
<evidence type="ECO:0000256" key="8">
    <source>
        <dbReference type="ARBA" id="ARBA00022430"/>
    </source>
</evidence>
<sequence>MPAAEGAPQTLYDKVLQAHIVDQKLDGTVLLYIDRHLVHEVTSPQAFEGLKNAGRKVRRPDCTLATTDHNVPTTSRKGMKDIATFIEEDDSRTQCVTLEQNVKDFGLTYFGLGDKRQGIVHVIGPEQGFTLPGTTVVCGDSHTSTHGAFGALAFGIGTSEVEHVLATQCLITKRSKNMRIQVDGELAPGVSSKDIILHAIGKIGTAGGTGAVIEFCGSVIRGLSMEARMSICNMSIEGGARAGMVAPDEVTFEYLKGRPLAPKPDSEEWQRATTYWKQLQSDLDAKYDIDVLIDGKDIIPTITWGTSPEDVVPITGVVPDPETFPTEAKKAAGRRMLEYMGLTAGTPMQDIVVDKVFIGSCTNSRIEDLRAAATVVKGRKIADNIKNAMVVPGSGLIKKQAEAEGLDKIFEAAGFEWREAGCSMCLGMNPDILAPKERCASTSNRNFEGRQGAQSRTHLMSPVMAAAAGIVGKLADVRKITEYDASPHVEAAIVPEGGAPAHIDERVEDSEGERDIIGDQPQDSQPHTNTLTPHPVGGAIGLPKFTCHKGIAAPMDMNNIDTDAIIPKQFLKTIKRTGLGIALFHALRYNPDGSETPGFVLNKQPYRSAKILVVTGENFGCGSSREHAPWALNDFGIRCIIAPSFADIFFNNTFKNGMLPIVIHDKESLDKIAAEAKAGNEIEVDLEAQRIKTAEGEVICGFEVEEFRKHCLINGLDDIGLTMQMEDKIKHFEVQMSDQTPWLDGRGYLKRGDDGCLAAKAVRVPKTNRGEEKTDPLTW</sequence>
<evidence type="ECO:0000256" key="11">
    <source>
        <dbReference type="ARBA" id="ARBA00022723"/>
    </source>
</evidence>
<keyword evidence="8 18" id="KW-0432">Leucine biosynthesis</keyword>
<dbReference type="InterPro" id="IPR015931">
    <property type="entry name" value="Acnase/IPM_dHydase_lsu_aba_1/3"/>
</dbReference>
<dbReference type="InterPro" id="IPR004430">
    <property type="entry name" value="3-IsopropMal_deHydase_lsu"/>
</dbReference>
<dbReference type="InterPro" id="IPR033940">
    <property type="entry name" value="IPMI_Swivel"/>
</dbReference>
<protein>
    <recommendedName>
        <fullName evidence="7 18">3-isopropylmalate dehydratase</fullName>
        <ecNumber evidence="6 18">4.2.1.33</ecNumber>
    </recommendedName>
    <alternativeName>
        <fullName evidence="16 18">Alpha-IPM isomerase</fullName>
    </alternativeName>
    <alternativeName>
        <fullName evidence="17 18">Isopropylmalate isomerase</fullName>
    </alternativeName>
</protein>
<dbReference type="Gene3D" id="3.20.19.10">
    <property type="entry name" value="Aconitase, domain 4"/>
    <property type="match status" value="1"/>
</dbReference>
<evidence type="ECO:0000256" key="3">
    <source>
        <dbReference type="ARBA" id="ARBA00002695"/>
    </source>
</evidence>
<dbReference type="EMBL" id="JAKWBI020000072">
    <property type="protein sequence ID" value="KAJ2903764.1"/>
    <property type="molecule type" value="Genomic_DNA"/>
</dbReference>
<evidence type="ECO:0000259" key="21">
    <source>
        <dbReference type="Pfam" id="PF00694"/>
    </source>
</evidence>
<feature type="compositionally biased region" description="Polar residues" evidence="19">
    <location>
        <begin position="521"/>
        <end position="532"/>
    </location>
</feature>
<dbReference type="InterPro" id="IPR018136">
    <property type="entry name" value="Aconitase_4Fe-4S_BS"/>
</dbReference>
<feature type="domain" description="Aconitase A/isopropylmalate dehydratase small subunit swivel" evidence="21">
    <location>
        <begin position="543"/>
        <end position="664"/>
    </location>
</feature>
<dbReference type="InterPro" id="IPR000573">
    <property type="entry name" value="AconitaseA/IPMdHydase_ssu_swvl"/>
</dbReference>
<keyword evidence="12" id="KW-0408">Iron</keyword>
<feature type="domain" description="Aconitase/3-isopropylmalate dehydratase large subunit alpha/beta/alpha" evidence="20">
    <location>
        <begin position="13"/>
        <end position="472"/>
    </location>
</feature>
<dbReference type="NCBIfam" id="NF002458">
    <property type="entry name" value="PRK01641.1"/>
    <property type="match status" value="1"/>
</dbReference>
<dbReference type="CDD" id="cd01577">
    <property type="entry name" value="IPMI_Swivel"/>
    <property type="match status" value="1"/>
</dbReference>
<comment type="similarity">
    <text evidence="5 18">Belongs to the aconitase/IPM isomerase family.</text>
</comment>
<dbReference type="InterPro" id="IPR015928">
    <property type="entry name" value="Aconitase/3IPM_dehydase_swvl"/>
</dbReference>
<comment type="catalytic activity">
    <reaction evidence="1 18">
        <text>(2R,3S)-3-isopropylmalate = (2S)-2-isopropylmalate</text>
        <dbReference type="Rhea" id="RHEA:32287"/>
        <dbReference type="ChEBI" id="CHEBI:1178"/>
        <dbReference type="ChEBI" id="CHEBI:35121"/>
        <dbReference type="EC" id="4.2.1.33"/>
    </reaction>
</comment>
<dbReference type="PROSITE" id="PS01244">
    <property type="entry name" value="ACONITASE_2"/>
    <property type="match status" value="1"/>
</dbReference>
<dbReference type="PIRSF" id="PIRSF001418">
    <property type="entry name" value="ACN"/>
    <property type="match status" value="1"/>
</dbReference>
<dbReference type="Gene3D" id="3.30.499.10">
    <property type="entry name" value="Aconitase, domain 3"/>
    <property type="match status" value="2"/>
</dbReference>